<dbReference type="NCBIfam" id="TIGR01641">
    <property type="entry name" value="phageSPP1_gp7"/>
    <property type="match status" value="1"/>
</dbReference>
<evidence type="ECO:0000259" key="1">
    <source>
        <dbReference type="Pfam" id="PF04233"/>
    </source>
</evidence>
<organism evidence="2">
    <name type="scientific">plant metagenome</name>
    <dbReference type="NCBI Taxonomy" id="1297885"/>
    <lineage>
        <taxon>unclassified sequences</taxon>
        <taxon>metagenomes</taxon>
        <taxon>organismal metagenomes</taxon>
    </lineage>
</organism>
<dbReference type="EMBL" id="CAADIO010000004">
    <property type="protein sequence ID" value="VFR81175.1"/>
    <property type="molecule type" value="Genomic_DNA"/>
</dbReference>
<name>A0A484U558_9ZZZZ</name>
<evidence type="ECO:0000313" key="2">
    <source>
        <dbReference type="EMBL" id="VFR81175.1"/>
    </source>
</evidence>
<feature type="domain" description="Phage head morphogenesis" evidence="1">
    <location>
        <begin position="112"/>
        <end position="214"/>
    </location>
</feature>
<gene>
    <name evidence="2" type="ORF">RAN3_2532</name>
</gene>
<dbReference type="AlphaFoldDB" id="A0A484U558"/>
<protein>
    <submittedName>
        <fullName evidence="2">Plasmid-related protein</fullName>
    </submittedName>
</protein>
<proteinExistence type="predicted"/>
<accession>A0A484U558</accession>
<sequence length="231" mass="26279">MEENVLPALARIRQDDLTDLPQSEGWFEAMRQAFLDALVAAAVVDEVSTELVEMVARQVDRFNAGEWTRLLRRAYGVDVLTADRGIAPLLRMWEAENIGLIRSIPNKYLDSLHGQVVAAVQRGTPLREMTAIVRNTYDVPRKRAELIARDQIGKLNGQITEHRQRTAGIDEYRWRGALDERERPEHVAREGQAFKWTDPPPDGHPGHPIRCRCWAEPVLPLLDDLDALIVH</sequence>
<reference evidence="2" key="1">
    <citation type="submission" date="2019-03" db="EMBL/GenBank/DDBJ databases">
        <authorList>
            <person name="Danneels B."/>
        </authorList>
    </citation>
    <scope>NUCLEOTIDE SEQUENCE</scope>
</reference>
<dbReference type="Pfam" id="PF04233">
    <property type="entry name" value="Phage_Mu_F"/>
    <property type="match status" value="1"/>
</dbReference>
<dbReference type="InterPro" id="IPR006528">
    <property type="entry name" value="Phage_head_morphogenesis_dom"/>
</dbReference>